<gene>
    <name evidence="2" type="primary">KAFR0G03675</name>
    <name evidence="2" type="ORF">KAFR_0G03675</name>
</gene>
<dbReference type="Proteomes" id="UP000005220">
    <property type="component" value="Chromosome 7"/>
</dbReference>
<organism evidence="2 3">
    <name type="scientific">Kazachstania africana (strain ATCC 22294 / BCRC 22015 / CBS 2517 / CECT 1963 / NBRC 1671 / NRRL Y-8276)</name>
    <name type="common">Yeast</name>
    <name type="synonym">Kluyveromyces africanus</name>
    <dbReference type="NCBI Taxonomy" id="1071382"/>
    <lineage>
        <taxon>Eukaryota</taxon>
        <taxon>Fungi</taxon>
        <taxon>Dikarya</taxon>
        <taxon>Ascomycota</taxon>
        <taxon>Saccharomycotina</taxon>
        <taxon>Saccharomycetes</taxon>
        <taxon>Saccharomycetales</taxon>
        <taxon>Saccharomycetaceae</taxon>
        <taxon>Kazachstania</taxon>
    </lineage>
</organism>
<evidence type="ECO:0000256" key="1">
    <source>
        <dbReference type="SAM" id="MobiDB-lite"/>
    </source>
</evidence>
<accession>H2AYF0</accession>
<evidence type="ECO:0000313" key="3">
    <source>
        <dbReference type="Proteomes" id="UP000005220"/>
    </source>
</evidence>
<dbReference type="GeneID" id="13887379"/>
<dbReference type="HOGENOM" id="CLU_2942082_0_0_1"/>
<evidence type="ECO:0000313" key="2">
    <source>
        <dbReference type="EMBL" id="CCF59400.1"/>
    </source>
</evidence>
<feature type="compositionally biased region" description="Polar residues" evidence="1">
    <location>
        <begin position="50"/>
        <end position="60"/>
    </location>
</feature>
<sequence length="60" mass="6704">MNMAMAKLVNIITTIKWKASNKKPRRVTRYDILKQDSAYSTTASSKSSSGHTITRDISSI</sequence>
<name>H2AYF0_KAZAF</name>
<protein>
    <submittedName>
        <fullName evidence="2">Uncharacterized protein</fullName>
    </submittedName>
</protein>
<reference evidence="2 3" key="1">
    <citation type="journal article" date="2011" name="Proc. Natl. Acad. Sci. U.S.A.">
        <title>Evolutionary erosion of yeast sex chromosomes by mating-type switching accidents.</title>
        <authorList>
            <person name="Gordon J.L."/>
            <person name="Armisen D."/>
            <person name="Proux-Wera E."/>
            <person name="Oheigeartaigh S.S."/>
            <person name="Byrne K.P."/>
            <person name="Wolfe K.H."/>
        </authorList>
    </citation>
    <scope>NUCLEOTIDE SEQUENCE [LARGE SCALE GENOMIC DNA]</scope>
    <source>
        <strain evidence="3">ATCC 22294 / BCRC 22015 / CBS 2517 / CECT 1963 / NBRC 1671 / NRRL Y-8276</strain>
    </source>
</reference>
<dbReference type="KEGG" id="kaf:KAFR_0G03675"/>
<dbReference type="EMBL" id="HE650827">
    <property type="protein sequence ID" value="CCF59400.1"/>
    <property type="molecule type" value="Genomic_DNA"/>
</dbReference>
<dbReference type="AlphaFoldDB" id="H2AYF0"/>
<dbReference type="InParanoid" id="H2AYF0"/>
<feature type="region of interest" description="Disordered" evidence="1">
    <location>
        <begin position="41"/>
        <end position="60"/>
    </location>
</feature>
<keyword evidence="3" id="KW-1185">Reference proteome</keyword>
<proteinExistence type="predicted"/>
<dbReference type="RefSeq" id="XP_003958535.1">
    <property type="nucleotide sequence ID" value="XM_003958486.1"/>
</dbReference>